<dbReference type="RefSeq" id="WP_127634107.1">
    <property type="nucleotide sequence ID" value="NZ_RPHS01000019.1"/>
</dbReference>
<sequence length="71" mass="8151">MTFLEAYARYGPDTMAIAEALDIKEHEADTLINMKMNRDRLGPTVCQMAALNAPRKPVRFAGYDETEKSWW</sequence>
<dbReference type="EMBL" id="WISP01000172">
    <property type="protein sequence ID" value="MQW06599.1"/>
    <property type="molecule type" value="Genomic_DNA"/>
</dbReference>
<accession>A0A6A7ZWQ3</accession>
<proteinExistence type="predicted"/>
<name>A0A6A7ZWQ3_RHIML</name>
<organism evidence="1">
    <name type="scientific">Rhizobium meliloti</name>
    <name type="common">Ensifer meliloti</name>
    <name type="synonym">Sinorhizobium meliloti</name>
    <dbReference type="NCBI Taxonomy" id="382"/>
    <lineage>
        <taxon>Bacteria</taxon>
        <taxon>Pseudomonadati</taxon>
        <taxon>Pseudomonadota</taxon>
        <taxon>Alphaproteobacteria</taxon>
        <taxon>Hyphomicrobiales</taxon>
        <taxon>Rhizobiaceae</taxon>
        <taxon>Sinorhizobium/Ensifer group</taxon>
        <taxon>Sinorhizobium</taxon>
    </lineage>
</organism>
<protein>
    <submittedName>
        <fullName evidence="1">Uncharacterized protein</fullName>
    </submittedName>
</protein>
<comment type="caution">
    <text evidence="1">The sequence shown here is derived from an EMBL/GenBank/DDBJ whole genome shotgun (WGS) entry which is preliminary data.</text>
</comment>
<gene>
    <name evidence="1" type="ORF">GHK45_23595</name>
</gene>
<reference evidence="1" key="1">
    <citation type="journal article" date="2013" name="Genome Biol.">
        <title>Comparative genomics of the core and accessory genomes of 48 Sinorhizobium strains comprising five genospecies.</title>
        <authorList>
            <person name="Sugawara M."/>
            <person name="Epstein B."/>
            <person name="Badgley B.D."/>
            <person name="Unno T."/>
            <person name="Xu L."/>
            <person name="Reese J."/>
            <person name="Gyaneshwar P."/>
            <person name="Denny R."/>
            <person name="Mudge J."/>
            <person name="Bharti A.K."/>
            <person name="Farmer A.D."/>
            <person name="May G.D."/>
            <person name="Woodward J.E."/>
            <person name="Medigue C."/>
            <person name="Vallenet D."/>
            <person name="Lajus A."/>
            <person name="Rouy Z."/>
            <person name="Martinez-Vaz B."/>
            <person name="Tiffin P."/>
            <person name="Young N.D."/>
            <person name="Sadowsky M.J."/>
        </authorList>
    </citation>
    <scope>NUCLEOTIDE SEQUENCE</scope>
    <source>
        <strain evidence="1">M30</strain>
    </source>
</reference>
<dbReference type="AlphaFoldDB" id="A0A6A7ZWQ3"/>
<evidence type="ECO:0000313" key="1">
    <source>
        <dbReference type="EMBL" id="MQW06599.1"/>
    </source>
</evidence>